<proteinExistence type="predicted"/>
<dbReference type="OrthoDB" id="1099430at2"/>
<reference evidence="3" key="1">
    <citation type="submission" date="2017-04" db="EMBL/GenBank/DDBJ databases">
        <authorList>
            <person name="Varghese N."/>
            <person name="Submissions S."/>
        </authorList>
    </citation>
    <scope>NUCLEOTIDE SEQUENCE [LARGE SCALE GENOMIC DNA]</scope>
    <source>
        <strain evidence="3">DSM 19835</strain>
    </source>
</reference>
<evidence type="ECO:0000313" key="2">
    <source>
        <dbReference type="EMBL" id="SMG31591.1"/>
    </source>
</evidence>
<accession>A0A1X7JTU1</accession>
<sequence>MSYKNKTYVIFDGDNDMWAYARMKGWKALENIDFNFYDAHDLKPLTNQARSEDYIKQRLSERMSNAKQAIVLIGNSTKNLYRFVRWELDKALTNNIPIIAVNLNNYRSIDNNLCPPIIKGQNAIHIPFRMRMIKYALDDFPPFHKTLDLSKREDWHYKDSVYQSLGLND</sequence>
<organism evidence="2 3">
    <name type="scientific">Arenibacter troitsensis</name>
    <dbReference type="NCBI Taxonomy" id="188872"/>
    <lineage>
        <taxon>Bacteria</taxon>
        <taxon>Pseudomonadati</taxon>
        <taxon>Bacteroidota</taxon>
        <taxon>Flavobacteriia</taxon>
        <taxon>Flavobacteriales</taxon>
        <taxon>Flavobacteriaceae</taxon>
        <taxon>Arenibacter</taxon>
    </lineage>
</organism>
<dbReference type="RefSeq" id="WP_085498958.1">
    <property type="nucleotide sequence ID" value="NZ_FXAO01000004.1"/>
</dbReference>
<keyword evidence="3" id="KW-1185">Reference proteome</keyword>
<dbReference type="EMBL" id="FXAO01000004">
    <property type="protein sequence ID" value="SMG31591.1"/>
    <property type="molecule type" value="Genomic_DNA"/>
</dbReference>
<name>A0A1X7JTU1_9FLAO</name>
<dbReference type="STRING" id="188872.SAMN03080602_02215"/>
<dbReference type="Proteomes" id="UP000193420">
    <property type="component" value="Unassembled WGS sequence"/>
</dbReference>
<dbReference type="Pfam" id="PF08937">
    <property type="entry name" value="ThsB_TIR"/>
    <property type="match status" value="1"/>
</dbReference>
<dbReference type="AlphaFoldDB" id="A0A1X7JTU1"/>
<protein>
    <submittedName>
        <fullName evidence="2">MTH538 TIR-like domain</fullName>
    </submittedName>
</protein>
<feature type="domain" description="Thoeris protein ThsB TIR-like" evidence="1">
    <location>
        <begin position="10"/>
        <end position="105"/>
    </location>
</feature>
<dbReference type="InterPro" id="IPR015032">
    <property type="entry name" value="ThsB__TIR-like_domain"/>
</dbReference>
<evidence type="ECO:0000259" key="1">
    <source>
        <dbReference type="Pfam" id="PF08937"/>
    </source>
</evidence>
<dbReference type="Gene3D" id="3.40.50.11200">
    <property type="match status" value="1"/>
</dbReference>
<evidence type="ECO:0000313" key="3">
    <source>
        <dbReference type="Proteomes" id="UP000193420"/>
    </source>
</evidence>
<gene>
    <name evidence="2" type="ORF">SAMN03080602_02215</name>
</gene>